<feature type="chain" id="PRO_5021853277" evidence="2">
    <location>
        <begin position="18"/>
        <end position="240"/>
    </location>
</feature>
<keyword evidence="5" id="KW-1185">Reference proteome</keyword>
<comment type="caution">
    <text evidence="4">The sequence shown here is derived from an EMBL/GenBank/DDBJ whole genome shotgun (WGS) entry which is preliminary data.</text>
</comment>
<accession>A0A563UCK1</accession>
<proteinExistence type="predicted"/>
<organism evidence="4 5">
    <name type="scientific">Mucilaginibacter pallidiroseus</name>
    <dbReference type="NCBI Taxonomy" id="2599295"/>
    <lineage>
        <taxon>Bacteria</taxon>
        <taxon>Pseudomonadati</taxon>
        <taxon>Bacteroidota</taxon>
        <taxon>Sphingobacteriia</taxon>
        <taxon>Sphingobacteriales</taxon>
        <taxon>Sphingobacteriaceae</taxon>
        <taxon>Mucilaginibacter</taxon>
    </lineage>
</organism>
<dbReference type="OrthoDB" id="5585143at2"/>
<dbReference type="Pfam" id="PF10988">
    <property type="entry name" value="DUF2807"/>
    <property type="match status" value="1"/>
</dbReference>
<protein>
    <submittedName>
        <fullName evidence="4">DUF2807 domain-containing protein</fullName>
    </submittedName>
</protein>
<feature type="signal peptide" evidence="2">
    <location>
        <begin position="1"/>
        <end position="17"/>
    </location>
</feature>
<sequence>MKNLALKLTILSAAIFAVTLTSCKSRCKKGSGNMVDNNRKVEEFDRLEVDGGYKVTLVQDSTNTVTVHADDNLMQYIQTGVSGSRLRIHNSKNLCSKSGIEVIVHFRKLQDLKGAGAVEFTNNGVLNFGDLKIDLSGASKVDLELKATNVFTKGSGATEIMLKGQAASHDVDLTGSGKLEALDFVVGKYQIETTGASNCRINVLSSLAVNTTGASEIEYRGTPSDVSTKKTGASTIKKID</sequence>
<dbReference type="EMBL" id="VOEJ01000005">
    <property type="protein sequence ID" value="TWR29056.1"/>
    <property type="molecule type" value="Genomic_DNA"/>
</dbReference>
<dbReference type="Proteomes" id="UP000320042">
    <property type="component" value="Unassembled WGS sequence"/>
</dbReference>
<evidence type="ECO:0000259" key="3">
    <source>
        <dbReference type="Pfam" id="PF10988"/>
    </source>
</evidence>
<gene>
    <name evidence="4" type="ORF">FPZ43_12410</name>
</gene>
<evidence type="ECO:0000256" key="2">
    <source>
        <dbReference type="SAM" id="SignalP"/>
    </source>
</evidence>
<dbReference type="AlphaFoldDB" id="A0A563UCK1"/>
<feature type="domain" description="Putative auto-transporter adhesin head GIN" evidence="3">
    <location>
        <begin position="43"/>
        <end position="223"/>
    </location>
</feature>
<reference evidence="4 5" key="1">
    <citation type="submission" date="2019-07" db="EMBL/GenBank/DDBJ databases">
        <authorList>
            <person name="Kim J."/>
        </authorList>
    </citation>
    <scope>NUCLEOTIDE SEQUENCE [LARGE SCALE GENOMIC DNA]</scope>
    <source>
        <strain evidence="5">dk17</strain>
    </source>
</reference>
<evidence type="ECO:0000256" key="1">
    <source>
        <dbReference type="SAM" id="MobiDB-lite"/>
    </source>
</evidence>
<dbReference type="PROSITE" id="PS51257">
    <property type="entry name" value="PROKAR_LIPOPROTEIN"/>
    <property type="match status" value="1"/>
</dbReference>
<name>A0A563UCK1_9SPHI</name>
<feature type="compositionally biased region" description="Polar residues" evidence="1">
    <location>
        <begin position="224"/>
        <end position="234"/>
    </location>
</feature>
<dbReference type="InterPro" id="IPR021255">
    <property type="entry name" value="DUF2807"/>
</dbReference>
<evidence type="ECO:0000313" key="5">
    <source>
        <dbReference type="Proteomes" id="UP000320042"/>
    </source>
</evidence>
<evidence type="ECO:0000313" key="4">
    <source>
        <dbReference type="EMBL" id="TWR29056.1"/>
    </source>
</evidence>
<feature type="region of interest" description="Disordered" evidence="1">
    <location>
        <begin position="220"/>
        <end position="240"/>
    </location>
</feature>
<keyword evidence="2" id="KW-0732">Signal</keyword>
<dbReference type="RefSeq" id="WP_146382239.1">
    <property type="nucleotide sequence ID" value="NZ_VOEJ01000005.1"/>
</dbReference>
<dbReference type="Gene3D" id="2.160.20.120">
    <property type="match status" value="1"/>
</dbReference>